<dbReference type="EMBL" id="BARW01016294">
    <property type="protein sequence ID" value="GAJ02581.1"/>
    <property type="molecule type" value="Genomic_DNA"/>
</dbReference>
<comment type="caution">
    <text evidence="1">The sequence shown here is derived from an EMBL/GenBank/DDBJ whole genome shotgun (WGS) entry which is preliminary data.</text>
</comment>
<accession>X1URS4</accession>
<evidence type="ECO:0000313" key="1">
    <source>
        <dbReference type="EMBL" id="GAJ02581.1"/>
    </source>
</evidence>
<name>X1URS4_9ZZZZ</name>
<gene>
    <name evidence="1" type="ORF">S12H4_28411</name>
</gene>
<sequence>VGTFAHGVNGFVIGDSLTNISSFYIYDNSRGTRVYLDSLEKNIGYFPNRYYKINSL</sequence>
<protein>
    <submittedName>
        <fullName evidence="1">Uncharacterized protein</fullName>
    </submittedName>
</protein>
<proteinExistence type="predicted"/>
<feature type="non-terminal residue" evidence="1">
    <location>
        <position position="1"/>
    </location>
</feature>
<dbReference type="AlphaFoldDB" id="X1URS4"/>
<reference evidence="1" key="1">
    <citation type="journal article" date="2014" name="Front. Microbiol.">
        <title>High frequency of phylogenetically diverse reductive dehalogenase-homologous genes in deep subseafloor sedimentary metagenomes.</title>
        <authorList>
            <person name="Kawai M."/>
            <person name="Futagami T."/>
            <person name="Toyoda A."/>
            <person name="Takaki Y."/>
            <person name="Nishi S."/>
            <person name="Hori S."/>
            <person name="Arai W."/>
            <person name="Tsubouchi T."/>
            <person name="Morono Y."/>
            <person name="Uchiyama I."/>
            <person name="Ito T."/>
            <person name="Fujiyama A."/>
            <person name="Inagaki F."/>
            <person name="Takami H."/>
        </authorList>
    </citation>
    <scope>NUCLEOTIDE SEQUENCE</scope>
    <source>
        <strain evidence="1">Expedition CK06-06</strain>
    </source>
</reference>
<organism evidence="1">
    <name type="scientific">marine sediment metagenome</name>
    <dbReference type="NCBI Taxonomy" id="412755"/>
    <lineage>
        <taxon>unclassified sequences</taxon>
        <taxon>metagenomes</taxon>
        <taxon>ecological metagenomes</taxon>
    </lineage>
</organism>